<feature type="domain" description="Protein kinase" evidence="15">
    <location>
        <begin position="368"/>
        <end position="603"/>
    </location>
</feature>
<dbReference type="Gene3D" id="3.30.200.20">
    <property type="entry name" value="Phosphorylase Kinase, domain 1"/>
    <property type="match status" value="1"/>
</dbReference>
<evidence type="ECO:0000256" key="13">
    <source>
        <dbReference type="SAM" id="Phobius"/>
    </source>
</evidence>
<dbReference type="EMBL" id="SDAM02001444">
    <property type="protein sequence ID" value="KAH6822233.1"/>
    <property type="molecule type" value="Genomic_DNA"/>
</dbReference>
<feature type="transmembrane region" description="Helical" evidence="13">
    <location>
        <begin position="242"/>
        <end position="264"/>
    </location>
</feature>
<evidence type="ECO:0000256" key="8">
    <source>
        <dbReference type="ARBA" id="ARBA00022840"/>
    </source>
</evidence>
<keyword evidence="4 13" id="KW-0812">Transmembrane</keyword>
<comment type="caution">
    <text evidence="16">The sequence shown here is derived from an EMBL/GenBank/DDBJ whole genome shotgun (WGS) entry which is preliminary data.</text>
</comment>
<keyword evidence="5 14" id="KW-0732">Signal</keyword>
<evidence type="ECO:0000256" key="2">
    <source>
        <dbReference type="ARBA" id="ARBA00022527"/>
    </source>
</evidence>
<keyword evidence="9 13" id="KW-1133">Transmembrane helix</keyword>
<dbReference type="InterPro" id="IPR011009">
    <property type="entry name" value="Kinase-like_dom_sf"/>
</dbReference>
<evidence type="ECO:0000256" key="3">
    <source>
        <dbReference type="ARBA" id="ARBA00022679"/>
    </source>
</evidence>
<keyword evidence="3" id="KW-0808">Transferase</keyword>
<feature type="chain" id="PRO_5041903058" description="Protein kinase domain-containing protein" evidence="14">
    <location>
        <begin position="26"/>
        <end position="603"/>
    </location>
</feature>
<dbReference type="GO" id="GO:0016020">
    <property type="term" value="C:membrane"/>
    <property type="evidence" value="ECO:0007669"/>
    <property type="project" value="UniProtKB-SubCell"/>
</dbReference>
<dbReference type="FunFam" id="3.30.200.20:FF:000178">
    <property type="entry name" value="serine/threonine-protein kinase PBS1-like"/>
    <property type="match status" value="1"/>
</dbReference>
<accession>A0AAD4P0A3</accession>
<keyword evidence="6 12" id="KW-0547">Nucleotide-binding</keyword>
<dbReference type="Pfam" id="PF13947">
    <property type="entry name" value="GUB_WAK_bind"/>
    <property type="match status" value="1"/>
</dbReference>
<dbReference type="PANTHER" id="PTHR27009">
    <property type="entry name" value="RUST RESISTANCE KINASE LR10-RELATED"/>
    <property type="match status" value="1"/>
</dbReference>
<dbReference type="InterPro" id="IPR008271">
    <property type="entry name" value="Ser/Thr_kinase_AS"/>
</dbReference>
<dbReference type="PROSITE" id="PS00108">
    <property type="entry name" value="PROTEIN_KINASE_ST"/>
    <property type="match status" value="1"/>
</dbReference>
<dbReference type="Pfam" id="PF00069">
    <property type="entry name" value="Pkinase"/>
    <property type="match status" value="1"/>
</dbReference>
<reference evidence="16 17" key="1">
    <citation type="journal article" date="2021" name="Nat. Commun.">
        <title>Incipient diploidization of the medicinal plant Perilla within 10,000 years.</title>
        <authorList>
            <person name="Zhang Y."/>
            <person name="Shen Q."/>
            <person name="Leng L."/>
            <person name="Zhang D."/>
            <person name="Chen S."/>
            <person name="Shi Y."/>
            <person name="Ning Z."/>
            <person name="Chen S."/>
        </authorList>
    </citation>
    <scope>NUCLEOTIDE SEQUENCE [LARGE SCALE GENOMIC DNA]</scope>
    <source>
        <strain evidence="17">cv. PC099</strain>
    </source>
</reference>
<evidence type="ECO:0000256" key="6">
    <source>
        <dbReference type="ARBA" id="ARBA00022741"/>
    </source>
</evidence>
<evidence type="ECO:0000256" key="5">
    <source>
        <dbReference type="ARBA" id="ARBA00022729"/>
    </source>
</evidence>
<keyword evidence="7" id="KW-0418">Kinase</keyword>
<evidence type="ECO:0000256" key="11">
    <source>
        <dbReference type="ARBA" id="ARBA00023180"/>
    </source>
</evidence>
<dbReference type="SUPFAM" id="SSF56112">
    <property type="entry name" value="Protein kinase-like (PK-like)"/>
    <property type="match status" value="1"/>
</dbReference>
<evidence type="ECO:0000256" key="14">
    <source>
        <dbReference type="SAM" id="SignalP"/>
    </source>
</evidence>
<sequence length="603" mass="67994">MTPLRCSSVLMIVLVCQYLFETCVSKPYNCTPSACGIIRDISYPFRLKNDPKHCGDRVFELACENNVTVVYLYSLKYYVKAINYHNSTIRLVDAALKNDICSFPNSSSAYNFTNPFPDLEYPYQSWICSSYHRVDLAWPINFMSCPTPLMNNNSSLLTDITHHCASNISSSPRFTYIKVGHMNASDVTEMCRVELIVLTSWKFKDLNTNISLSEIHHSLLYGFQLHFFDFSEIYAFTNWGNFVFFFFGRLKGLLLIPLVILVFVSAGGSLSVMFIIGFIGLLGILSFILIHTFYGPGPTALYSVLSSIALLVGIISRFIICPYVVWVLIYKFRSRHLSVFHAIESFLQSDNNLMPIRYSYSDIKKMTKGFKDKLGEGGYGSVYKGRLRSGHDVAVKLLGKSGANGNDFINEIATIGRIHHINVVKLVGYCAQGSKRALVFDFMSNGSLEKYLFRCNIQILHFDIKPHNILLDDKFIPKISDFGLAKFCSTNKNTVTLTTARGTIGYVAPELINRSIGAVSYKADVYSFGMVLMEMMNPSDRPTRSKVLEMLECEVEHLQMPNYPSQSSCIVVNEANSWDTHSTDSISLLYHNDASGVEITIEE</sequence>
<gene>
    <name evidence="16" type="ORF">C2S53_006323</name>
</gene>
<keyword evidence="17" id="KW-1185">Reference proteome</keyword>
<evidence type="ECO:0000256" key="1">
    <source>
        <dbReference type="ARBA" id="ARBA00004479"/>
    </source>
</evidence>
<dbReference type="InterPro" id="IPR017441">
    <property type="entry name" value="Protein_kinase_ATP_BS"/>
</dbReference>
<evidence type="ECO:0000313" key="16">
    <source>
        <dbReference type="EMBL" id="KAH6822233.1"/>
    </source>
</evidence>
<feature type="signal peptide" evidence="14">
    <location>
        <begin position="1"/>
        <end position="25"/>
    </location>
</feature>
<keyword evidence="2" id="KW-0723">Serine/threonine-protein kinase</keyword>
<evidence type="ECO:0000256" key="12">
    <source>
        <dbReference type="PROSITE-ProRule" id="PRU10141"/>
    </source>
</evidence>
<evidence type="ECO:0000259" key="15">
    <source>
        <dbReference type="PROSITE" id="PS50011"/>
    </source>
</evidence>
<protein>
    <recommendedName>
        <fullName evidence="15">Protein kinase domain-containing protein</fullName>
    </recommendedName>
</protein>
<evidence type="ECO:0000256" key="9">
    <source>
        <dbReference type="ARBA" id="ARBA00022989"/>
    </source>
</evidence>
<dbReference type="GO" id="GO:0005524">
    <property type="term" value="F:ATP binding"/>
    <property type="evidence" value="ECO:0007669"/>
    <property type="project" value="UniProtKB-UniRule"/>
</dbReference>
<dbReference type="PROSITE" id="PS50011">
    <property type="entry name" value="PROTEIN_KINASE_DOM"/>
    <property type="match status" value="1"/>
</dbReference>
<dbReference type="Proteomes" id="UP001190926">
    <property type="component" value="Unassembled WGS sequence"/>
</dbReference>
<organism evidence="16 17">
    <name type="scientific">Perilla frutescens var. hirtella</name>
    <name type="common">Perilla citriodora</name>
    <name type="synonym">Perilla setoyensis</name>
    <dbReference type="NCBI Taxonomy" id="608512"/>
    <lineage>
        <taxon>Eukaryota</taxon>
        <taxon>Viridiplantae</taxon>
        <taxon>Streptophyta</taxon>
        <taxon>Embryophyta</taxon>
        <taxon>Tracheophyta</taxon>
        <taxon>Spermatophyta</taxon>
        <taxon>Magnoliopsida</taxon>
        <taxon>eudicotyledons</taxon>
        <taxon>Gunneridae</taxon>
        <taxon>Pentapetalae</taxon>
        <taxon>asterids</taxon>
        <taxon>lamiids</taxon>
        <taxon>Lamiales</taxon>
        <taxon>Lamiaceae</taxon>
        <taxon>Nepetoideae</taxon>
        <taxon>Elsholtzieae</taxon>
        <taxon>Perilla</taxon>
    </lineage>
</organism>
<dbReference type="InterPro" id="IPR045874">
    <property type="entry name" value="LRK10/LRL21-25-like"/>
</dbReference>
<dbReference type="GO" id="GO:0030247">
    <property type="term" value="F:polysaccharide binding"/>
    <property type="evidence" value="ECO:0007669"/>
    <property type="project" value="InterPro"/>
</dbReference>
<feature type="transmembrane region" description="Helical" evidence="13">
    <location>
        <begin position="300"/>
        <end position="329"/>
    </location>
</feature>
<dbReference type="GO" id="GO:0004674">
    <property type="term" value="F:protein serine/threonine kinase activity"/>
    <property type="evidence" value="ECO:0007669"/>
    <property type="project" value="UniProtKB-KW"/>
</dbReference>
<evidence type="ECO:0000256" key="7">
    <source>
        <dbReference type="ARBA" id="ARBA00022777"/>
    </source>
</evidence>
<dbReference type="AlphaFoldDB" id="A0AAD4P0A3"/>
<evidence type="ECO:0000256" key="4">
    <source>
        <dbReference type="ARBA" id="ARBA00022692"/>
    </source>
</evidence>
<dbReference type="InterPro" id="IPR025287">
    <property type="entry name" value="WAK_GUB"/>
</dbReference>
<dbReference type="Gene3D" id="1.10.510.10">
    <property type="entry name" value="Transferase(Phosphotransferase) domain 1"/>
    <property type="match status" value="1"/>
</dbReference>
<keyword evidence="10 13" id="KW-0472">Membrane</keyword>
<feature type="transmembrane region" description="Helical" evidence="13">
    <location>
        <begin position="271"/>
        <end position="294"/>
    </location>
</feature>
<name>A0AAD4P0A3_PERFH</name>
<feature type="binding site" evidence="12">
    <location>
        <position position="396"/>
    </location>
    <ligand>
        <name>ATP</name>
        <dbReference type="ChEBI" id="CHEBI:30616"/>
    </ligand>
</feature>
<evidence type="ECO:0000256" key="10">
    <source>
        <dbReference type="ARBA" id="ARBA00023136"/>
    </source>
</evidence>
<dbReference type="SMART" id="SM00220">
    <property type="entry name" value="S_TKc"/>
    <property type="match status" value="1"/>
</dbReference>
<keyword evidence="8 12" id="KW-0067">ATP-binding</keyword>
<comment type="subcellular location">
    <subcellularLocation>
        <location evidence="1">Membrane</location>
        <topology evidence="1">Single-pass type I membrane protein</topology>
    </subcellularLocation>
</comment>
<dbReference type="InterPro" id="IPR000719">
    <property type="entry name" value="Prot_kinase_dom"/>
</dbReference>
<dbReference type="PROSITE" id="PS00107">
    <property type="entry name" value="PROTEIN_KINASE_ATP"/>
    <property type="match status" value="1"/>
</dbReference>
<keyword evidence="11" id="KW-0325">Glycoprotein</keyword>
<proteinExistence type="predicted"/>
<evidence type="ECO:0000313" key="17">
    <source>
        <dbReference type="Proteomes" id="UP001190926"/>
    </source>
</evidence>